<name>A0A0P6YXW8_9CHLR</name>
<dbReference type="Pfam" id="PF00704">
    <property type="entry name" value="Glyco_hydro_18"/>
    <property type="match status" value="1"/>
</dbReference>
<comment type="similarity">
    <text evidence="4">Belongs to the glycosyl hydrolase 18 family.</text>
</comment>
<reference evidence="7 8" key="1">
    <citation type="submission" date="2015-07" db="EMBL/GenBank/DDBJ databases">
        <title>Whole genome sequence of Herpetosiphon geysericola DSM 7119.</title>
        <authorList>
            <person name="Hemp J."/>
            <person name="Ward L.M."/>
            <person name="Pace L.A."/>
            <person name="Fischer W.W."/>
        </authorList>
    </citation>
    <scope>NUCLEOTIDE SEQUENCE [LARGE SCALE GENOMIC DNA]</scope>
    <source>
        <strain evidence="7 8">DSM 7119</strain>
    </source>
</reference>
<keyword evidence="1 3" id="KW-0378">Hydrolase</keyword>
<evidence type="ECO:0000313" key="8">
    <source>
        <dbReference type="Proteomes" id="UP000050277"/>
    </source>
</evidence>
<evidence type="ECO:0000256" key="4">
    <source>
        <dbReference type="RuleBase" id="RU004453"/>
    </source>
</evidence>
<protein>
    <recommendedName>
        <fullName evidence="6">GH18 domain-containing protein</fullName>
    </recommendedName>
</protein>
<comment type="caution">
    <text evidence="7">The sequence shown here is derived from an EMBL/GenBank/DDBJ whole genome shotgun (WGS) entry which is preliminary data.</text>
</comment>
<feature type="transmembrane region" description="Helical" evidence="5">
    <location>
        <begin position="6"/>
        <end position="25"/>
    </location>
</feature>
<evidence type="ECO:0000256" key="5">
    <source>
        <dbReference type="SAM" id="Phobius"/>
    </source>
</evidence>
<accession>A0A0P6YXW8</accession>
<dbReference type="STRING" id="70996.SE18_09915"/>
<keyword evidence="5" id="KW-1133">Transmembrane helix</keyword>
<dbReference type="PROSITE" id="PS51910">
    <property type="entry name" value="GH18_2"/>
    <property type="match status" value="1"/>
</dbReference>
<evidence type="ECO:0000259" key="6">
    <source>
        <dbReference type="PROSITE" id="PS51910"/>
    </source>
</evidence>
<dbReference type="PANTHER" id="PTHR46066">
    <property type="entry name" value="CHITINASE DOMAIN-CONTAINING PROTEIN 1 FAMILY MEMBER"/>
    <property type="match status" value="1"/>
</dbReference>
<dbReference type="GO" id="GO:0005975">
    <property type="term" value="P:carbohydrate metabolic process"/>
    <property type="evidence" value="ECO:0007669"/>
    <property type="project" value="InterPro"/>
</dbReference>
<dbReference type="InterPro" id="IPR001579">
    <property type="entry name" value="Glyco_hydro_18_chit_AS"/>
</dbReference>
<evidence type="ECO:0000256" key="1">
    <source>
        <dbReference type="ARBA" id="ARBA00022801"/>
    </source>
</evidence>
<feature type="domain" description="GH18" evidence="6">
    <location>
        <begin position="89"/>
        <end position="418"/>
    </location>
</feature>
<dbReference type="SMART" id="SM00636">
    <property type="entry name" value="Glyco_18"/>
    <property type="match status" value="1"/>
</dbReference>
<dbReference type="OrthoDB" id="9769314at2"/>
<proteinExistence type="inferred from homology"/>
<evidence type="ECO:0000256" key="2">
    <source>
        <dbReference type="ARBA" id="ARBA00023295"/>
    </source>
</evidence>
<dbReference type="InterPro" id="IPR001223">
    <property type="entry name" value="Glyco_hydro18_cat"/>
</dbReference>
<dbReference type="GO" id="GO:0004553">
    <property type="term" value="F:hydrolase activity, hydrolyzing O-glycosyl compounds"/>
    <property type="evidence" value="ECO:0007669"/>
    <property type="project" value="InterPro"/>
</dbReference>
<dbReference type="PROSITE" id="PS01095">
    <property type="entry name" value="GH18_1"/>
    <property type="match status" value="1"/>
</dbReference>
<sequence length="418" mass="46816">MFRHLFRGAVAIGILVWIVFLWQFIDLRIKHSRAADAAAQALLPRPTSTALPMPTFVAPTLQPLPNTVADGQGGSELPASANDVRGVHPKTGRYVAAWLPTSFDAEAARATFEANKDILDEVSPFWYGVRPDGTLIADIGSRDAELVQIAKENNVLIIPTIHNIEDLEAASVALATPESRTNHIKIIMEEVRTYGYDGIDIDYESLSLDYEDEFTAFMTELGAALHAENKLLTVAVHAHTGRPDYQNYADLGKVVDRLRIMTYDYSWRGSEPGPIAPMFWVKAVAEYAKTQVDPSKIQIGISFYAYDWPNNGGFGIARTYTEVEEIKAAYQPQIRLVEEDGGQQVQESTFSYAGRTVWFSNYRSLTAKMEMIRENDLAGIAIWRLGSEDPQNWTYIRESLKQDPLIVQRSINRYIPGH</sequence>
<dbReference type="InterPro" id="IPR011583">
    <property type="entry name" value="Chitinase_II/V-like_cat"/>
</dbReference>
<keyword evidence="5" id="KW-0812">Transmembrane</keyword>
<evidence type="ECO:0000313" key="7">
    <source>
        <dbReference type="EMBL" id="KPL88963.1"/>
    </source>
</evidence>
<dbReference type="EMBL" id="LGKP01000015">
    <property type="protein sequence ID" value="KPL88963.1"/>
    <property type="molecule type" value="Genomic_DNA"/>
</dbReference>
<dbReference type="AlphaFoldDB" id="A0A0P6YXW8"/>
<keyword evidence="5" id="KW-0472">Membrane</keyword>
<dbReference type="SUPFAM" id="SSF51445">
    <property type="entry name" value="(Trans)glycosidases"/>
    <property type="match status" value="1"/>
</dbReference>
<keyword evidence="8" id="KW-1185">Reference proteome</keyword>
<evidence type="ECO:0000256" key="3">
    <source>
        <dbReference type="RuleBase" id="RU000489"/>
    </source>
</evidence>
<keyword evidence="2 3" id="KW-0326">Glycosidase</keyword>
<dbReference type="InterPro" id="IPR017853">
    <property type="entry name" value="GH"/>
</dbReference>
<dbReference type="Gene3D" id="3.20.20.80">
    <property type="entry name" value="Glycosidases"/>
    <property type="match status" value="1"/>
</dbReference>
<dbReference type="GO" id="GO:0008061">
    <property type="term" value="F:chitin binding"/>
    <property type="evidence" value="ECO:0007669"/>
    <property type="project" value="InterPro"/>
</dbReference>
<dbReference type="RefSeq" id="WP_054534283.1">
    <property type="nucleotide sequence ID" value="NZ_LGKP01000015.1"/>
</dbReference>
<dbReference type="Gene3D" id="3.10.50.10">
    <property type="match status" value="1"/>
</dbReference>
<dbReference type="InterPro" id="IPR029070">
    <property type="entry name" value="Chitinase_insertion_sf"/>
</dbReference>
<dbReference type="PANTHER" id="PTHR46066:SF2">
    <property type="entry name" value="CHITINASE DOMAIN-CONTAINING PROTEIN 1"/>
    <property type="match status" value="1"/>
</dbReference>
<gene>
    <name evidence="7" type="ORF">SE18_09915</name>
</gene>
<dbReference type="Proteomes" id="UP000050277">
    <property type="component" value="Unassembled WGS sequence"/>
</dbReference>
<organism evidence="7 8">
    <name type="scientific">Herpetosiphon geysericola</name>
    <dbReference type="NCBI Taxonomy" id="70996"/>
    <lineage>
        <taxon>Bacteria</taxon>
        <taxon>Bacillati</taxon>
        <taxon>Chloroflexota</taxon>
        <taxon>Chloroflexia</taxon>
        <taxon>Herpetosiphonales</taxon>
        <taxon>Herpetosiphonaceae</taxon>
        <taxon>Herpetosiphon</taxon>
    </lineage>
</organism>